<comment type="caution">
    <text evidence="1">The sequence shown here is derived from an EMBL/GenBank/DDBJ whole genome shotgun (WGS) entry which is preliminary data.</text>
</comment>
<dbReference type="Proteomes" id="UP001501072">
    <property type="component" value="Unassembled WGS sequence"/>
</dbReference>
<name>A0ABN1T688_9ACTN</name>
<keyword evidence="2" id="KW-1185">Reference proteome</keyword>
<dbReference type="RefSeq" id="WP_067388106.1">
    <property type="nucleotide sequence ID" value="NZ_BAAAHU010000083.1"/>
</dbReference>
<protein>
    <submittedName>
        <fullName evidence="1">Uncharacterized protein</fullName>
    </submittedName>
</protein>
<evidence type="ECO:0000313" key="2">
    <source>
        <dbReference type="Proteomes" id="UP001501072"/>
    </source>
</evidence>
<proteinExistence type="predicted"/>
<gene>
    <name evidence="1" type="ORF">GCM10009564_52140</name>
</gene>
<dbReference type="EMBL" id="BAAAHU010000083">
    <property type="protein sequence ID" value="GAA1016540.1"/>
    <property type="molecule type" value="Genomic_DNA"/>
</dbReference>
<accession>A0ABN1T688</accession>
<sequence>MLPETHLVLHRIRAAELHARAAAHRRASAAVRPRALRARLGWTLVEIGLRLATTGPQPASAA</sequence>
<evidence type="ECO:0000313" key="1">
    <source>
        <dbReference type="EMBL" id="GAA1016540.1"/>
    </source>
</evidence>
<organism evidence="1 2">
    <name type="scientific">Streptomyces thermogriseus</name>
    <dbReference type="NCBI Taxonomy" id="75292"/>
    <lineage>
        <taxon>Bacteria</taxon>
        <taxon>Bacillati</taxon>
        <taxon>Actinomycetota</taxon>
        <taxon>Actinomycetes</taxon>
        <taxon>Kitasatosporales</taxon>
        <taxon>Streptomycetaceae</taxon>
        <taxon>Streptomyces</taxon>
    </lineage>
</organism>
<reference evidence="1 2" key="1">
    <citation type="journal article" date="2019" name="Int. J. Syst. Evol. Microbiol.">
        <title>The Global Catalogue of Microorganisms (GCM) 10K type strain sequencing project: providing services to taxonomists for standard genome sequencing and annotation.</title>
        <authorList>
            <consortium name="The Broad Institute Genomics Platform"/>
            <consortium name="The Broad Institute Genome Sequencing Center for Infectious Disease"/>
            <person name="Wu L."/>
            <person name="Ma J."/>
        </authorList>
    </citation>
    <scope>NUCLEOTIDE SEQUENCE [LARGE SCALE GENOMIC DNA]</scope>
    <source>
        <strain evidence="1 2">JCM 11269</strain>
    </source>
</reference>